<dbReference type="Gene3D" id="3.40.50.720">
    <property type="entry name" value="NAD(P)-binding Rossmann-like Domain"/>
    <property type="match status" value="1"/>
</dbReference>
<dbReference type="RefSeq" id="WP_245585680.1">
    <property type="nucleotide sequence ID" value="NZ_AUII01000018.1"/>
</dbReference>
<proteinExistence type="predicted"/>
<reference evidence="2 3" key="1">
    <citation type="submission" date="2019-07" db="EMBL/GenBank/DDBJ databases">
        <title>Whole genome shotgun sequence of Pseudonocardia asaccharolytica NBRC 16224.</title>
        <authorList>
            <person name="Hosoyama A."/>
            <person name="Uohara A."/>
            <person name="Ohji S."/>
            <person name="Ichikawa N."/>
        </authorList>
    </citation>
    <scope>NUCLEOTIDE SEQUENCE [LARGE SCALE GENOMIC DNA]</scope>
    <source>
        <strain evidence="2 3">NBRC 16224</strain>
    </source>
</reference>
<dbReference type="InterPro" id="IPR002347">
    <property type="entry name" value="SDR_fam"/>
</dbReference>
<evidence type="ECO:0000313" key="3">
    <source>
        <dbReference type="Proteomes" id="UP000321328"/>
    </source>
</evidence>
<dbReference type="Proteomes" id="UP000321328">
    <property type="component" value="Unassembled WGS sequence"/>
</dbReference>
<protein>
    <submittedName>
        <fullName evidence="2">Uncharacterized protein</fullName>
    </submittedName>
</protein>
<evidence type="ECO:0000313" key="2">
    <source>
        <dbReference type="EMBL" id="GEL18951.1"/>
    </source>
</evidence>
<name>A0A511D2E2_9PSEU</name>
<keyword evidence="3" id="KW-1185">Reference proteome</keyword>
<feature type="region of interest" description="Disordered" evidence="1">
    <location>
        <begin position="1"/>
        <end position="23"/>
    </location>
</feature>
<dbReference type="SUPFAM" id="SSF51735">
    <property type="entry name" value="NAD(P)-binding Rossmann-fold domains"/>
    <property type="match status" value="1"/>
</dbReference>
<comment type="caution">
    <text evidence="2">The sequence shown here is derived from an EMBL/GenBank/DDBJ whole genome shotgun (WGS) entry which is preliminary data.</text>
</comment>
<evidence type="ECO:0000256" key="1">
    <source>
        <dbReference type="SAM" id="MobiDB-lite"/>
    </source>
</evidence>
<sequence length="80" mass="8280">MSARADAPGAQAQRVRAALGRSQTAEDVAATVAHLAGDGGRAITGTALLVDAGRTRDRDPAHAHDRDGVRRGVGRPSWRA</sequence>
<dbReference type="InterPro" id="IPR036291">
    <property type="entry name" value="NAD(P)-bd_dom_sf"/>
</dbReference>
<gene>
    <name evidence="2" type="ORF">PA7_27880</name>
</gene>
<feature type="region of interest" description="Disordered" evidence="1">
    <location>
        <begin position="52"/>
        <end position="80"/>
    </location>
</feature>
<feature type="compositionally biased region" description="Basic and acidic residues" evidence="1">
    <location>
        <begin position="53"/>
        <end position="70"/>
    </location>
</feature>
<organism evidence="2 3">
    <name type="scientific">Pseudonocardia asaccharolytica DSM 44247 = NBRC 16224</name>
    <dbReference type="NCBI Taxonomy" id="1123024"/>
    <lineage>
        <taxon>Bacteria</taxon>
        <taxon>Bacillati</taxon>
        <taxon>Actinomycetota</taxon>
        <taxon>Actinomycetes</taxon>
        <taxon>Pseudonocardiales</taxon>
        <taxon>Pseudonocardiaceae</taxon>
        <taxon>Pseudonocardia</taxon>
    </lineage>
</organism>
<dbReference type="Pfam" id="PF13561">
    <property type="entry name" value="adh_short_C2"/>
    <property type="match status" value="1"/>
</dbReference>
<dbReference type="EMBL" id="BJVI01000028">
    <property type="protein sequence ID" value="GEL18951.1"/>
    <property type="molecule type" value="Genomic_DNA"/>
</dbReference>
<dbReference type="AlphaFoldDB" id="A0A511D2E2"/>
<accession>A0A511D2E2</accession>